<feature type="transmembrane region" description="Helical" evidence="4">
    <location>
        <begin position="681"/>
        <end position="705"/>
    </location>
</feature>
<sequence length="1010" mass="114735">MTGISDVFKNSQELIKYSKQAYYGFADDLADTPPPQPQCPDPRPSMALIEKKDCKKRRTQKTPSKSIADYKWAILCPVTSRGSHSSRESLDRLRNSARSIVESVPEEARRSTTLYFGFDRKDPLYDPKLPKDKSDEETQKKKEIRESVRGFFEGIEVEFVPFPPAYHGALCWIWDSLARKATEQGNEFFVLLGDDIEVTGGWQQEVLNTFCEFSRTLPFGFGCTAIVDKNFPVFPTFPVMHRIHFDIFDKLFHKDFRNQHGDPYLFEIYRRFNVARFTTSSHLRNTVGGAGDARYRKDSGLVWRDRILTEGIEKAGDWLAGKMSTTSTSLQIPCIDIVVPTYRCDLSVLRTICDLSSSYASVHTIIVVDNPESDNLEELRQLQRYDTNHTVRVYEMESNSGASKARNTGLAQSFGDHAILLDDDVIPEENLVDAYLGAIERNPRAKIYVGMTKLPPPATMVEKAMHASRICYFYGISAICKNPPWGVTANMCVKSRSNNSIWFSDAYPKTGGGEDVDYCLRVKSSDKDVCSVREAVVTHPFWTNPFKQVVGWATGDVMCLDHFPNKTFMILPNWCESTLFGVLLQSYLLLQRQTPFSYLLFALPMATNVIFRLPTYYAKSRGDECARIPPCSRAKSLCIALMAIAFPSAQDTVRLYSKLRRLHLRHLCTHFDWMDGQRDHVAATLLASLLEFASLLCCLFGFVFAEASASRFVLVTIGTLLVAVWYTFQYEILSLQPKTRPKLSELEFSGTKPTVPFVVLATQRTGSNMLCGYLGSHPQILMHNEIFNEVGIFSSRQHESSSTTTTAITNTNSVDALGNRDSDPTAFLQKAYEAADASTEKAVGFKLFPDHITRSESHLKLFNSVLRDPRIKKIILVRENRLAVVMSVLRASTSGQYTHKNHDKIPLDFKPSELNSFIESYDAYYEWLKSCTRSTPVHRVSYEELAGENTRDEALNSIARFLEIDSCNSWKTPYDKQSSSFEESTENLVCYKRLRRAFKEHPMYEKWGFV</sequence>
<dbReference type="SUPFAM" id="SSF52540">
    <property type="entry name" value="P-loop containing nucleoside triphosphate hydrolases"/>
    <property type="match status" value="1"/>
</dbReference>
<feature type="domain" description="Glycosyltransferase 2-like" evidence="5">
    <location>
        <begin position="337"/>
        <end position="445"/>
    </location>
</feature>
<protein>
    <recommendedName>
        <fullName evidence="5">Glycosyltransferase 2-like domain-containing protein</fullName>
    </recommendedName>
</protein>
<comment type="similarity">
    <text evidence="1">Belongs to the glycosyltransferase 2 family.</text>
</comment>
<accession>A0A9W7GFX0</accession>
<gene>
    <name evidence="6" type="ORF">TrCOL_g1419</name>
</gene>
<dbReference type="PANTHER" id="PTHR43179:SF12">
    <property type="entry name" value="GALACTOFURANOSYLTRANSFERASE GLFT2"/>
    <property type="match status" value="1"/>
</dbReference>
<dbReference type="EMBL" id="BRYA01000211">
    <property type="protein sequence ID" value="GMI44240.1"/>
    <property type="molecule type" value="Genomic_DNA"/>
</dbReference>
<dbReference type="Gene3D" id="3.90.550.10">
    <property type="entry name" value="Spore Coat Polysaccharide Biosynthesis Protein SpsA, Chain A"/>
    <property type="match status" value="1"/>
</dbReference>
<dbReference type="PANTHER" id="PTHR43179">
    <property type="entry name" value="RHAMNOSYLTRANSFERASE WBBL"/>
    <property type="match status" value="1"/>
</dbReference>
<reference evidence="7" key="1">
    <citation type="journal article" date="2023" name="Commun. Biol.">
        <title>Genome analysis of Parmales, the sister group of diatoms, reveals the evolutionary specialization of diatoms from phago-mixotrophs to photoautotrophs.</title>
        <authorList>
            <person name="Ban H."/>
            <person name="Sato S."/>
            <person name="Yoshikawa S."/>
            <person name="Yamada K."/>
            <person name="Nakamura Y."/>
            <person name="Ichinomiya M."/>
            <person name="Sato N."/>
            <person name="Blanc-Mathieu R."/>
            <person name="Endo H."/>
            <person name="Kuwata A."/>
            <person name="Ogata H."/>
        </authorList>
    </citation>
    <scope>NUCLEOTIDE SEQUENCE [LARGE SCALE GENOMIC DNA]</scope>
</reference>
<evidence type="ECO:0000256" key="2">
    <source>
        <dbReference type="ARBA" id="ARBA00022676"/>
    </source>
</evidence>
<dbReference type="OrthoDB" id="331544at2759"/>
<keyword evidence="4" id="KW-0472">Membrane</keyword>
<comment type="caution">
    <text evidence="6">The sequence shown here is derived from an EMBL/GenBank/DDBJ whole genome shotgun (WGS) entry which is preliminary data.</text>
</comment>
<keyword evidence="7" id="KW-1185">Reference proteome</keyword>
<keyword evidence="4" id="KW-1133">Transmembrane helix</keyword>
<name>A0A9W7GFX0_9STRA</name>
<evidence type="ECO:0000313" key="6">
    <source>
        <dbReference type="EMBL" id="GMI44240.1"/>
    </source>
</evidence>
<evidence type="ECO:0000259" key="5">
    <source>
        <dbReference type="Pfam" id="PF00535"/>
    </source>
</evidence>
<keyword evidence="3" id="KW-0808">Transferase</keyword>
<dbReference type="SUPFAM" id="SSF53448">
    <property type="entry name" value="Nucleotide-diphospho-sugar transferases"/>
    <property type="match status" value="1"/>
</dbReference>
<feature type="transmembrane region" description="Helical" evidence="4">
    <location>
        <begin position="712"/>
        <end position="728"/>
    </location>
</feature>
<proteinExistence type="inferred from homology"/>
<dbReference type="InterPro" id="IPR027417">
    <property type="entry name" value="P-loop_NTPase"/>
</dbReference>
<dbReference type="AlphaFoldDB" id="A0A9W7GFX0"/>
<keyword evidence="2" id="KW-0328">Glycosyltransferase</keyword>
<dbReference type="GO" id="GO:0016757">
    <property type="term" value="F:glycosyltransferase activity"/>
    <property type="evidence" value="ECO:0007669"/>
    <property type="project" value="UniProtKB-KW"/>
</dbReference>
<dbReference type="Gene3D" id="3.40.50.300">
    <property type="entry name" value="P-loop containing nucleotide triphosphate hydrolases"/>
    <property type="match status" value="1"/>
</dbReference>
<dbReference type="Pfam" id="PF00535">
    <property type="entry name" value="Glycos_transf_2"/>
    <property type="match status" value="1"/>
</dbReference>
<organism evidence="6 7">
    <name type="scientific">Triparma columacea</name>
    <dbReference type="NCBI Taxonomy" id="722753"/>
    <lineage>
        <taxon>Eukaryota</taxon>
        <taxon>Sar</taxon>
        <taxon>Stramenopiles</taxon>
        <taxon>Ochrophyta</taxon>
        <taxon>Bolidophyceae</taxon>
        <taxon>Parmales</taxon>
        <taxon>Triparmaceae</taxon>
        <taxon>Triparma</taxon>
    </lineage>
</organism>
<evidence type="ECO:0000256" key="4">
    <source>
        <dbReference type="SAM" id="Phobius"/>
    </source>
</evidence>
<evidence type="ECO:0000256" key="1">
    <source>
        <dbReference type="ARBA" id="ARBA00006739"/>
    </source>
</evidence>
<dbReference type="Pfam" id="PF13469">
    <property type="entry name" value="Sulfotransfer_3"/>
    <property type="match status" value="1"/>
</dbReference>
<dbReference type="InterPro" id="IPR001173">
    <property type="entry name" value="Glyco_trans_2-like"/>
</dbReference>
<evidence type="ECO:0000256" key="3">
    <source>
        <dbReference type="ARBA" id="ARBA00022679"/>
    </source>
</evidence>
<dbReference type="InterPro" id="IPR029044">
    <property type="entry name" value="Nucleotide-diphossugar_trans"/>
</dbReference>
<dbReference type="Proteomes" id="UP001165065">
    <property type="component" value="Unassembled WGS sequence"/>
</dbReference>
<evidence type="ECO:0000313" key="7">
    <source>
        <dbReference type="Proteomes" id="UP001165065"/>
    </source>
</evidence>
<keyword evidence="4" id="KW-0812">Transmembrane</keyword>